<dbReference type="InterPro" id="IPR036105">
    <property type="entry name" value="DiNase_FeMo-co_biosyn_sf"/>
</dbReference>
<dbReference type="AlphaFoldDB" id="A0A1W1EA35"/>
<dbReference type="SUPFAM" id="SSF53146">
    <property type="entry name" value="Nitrogenase accessory factor-like"/>
    <property type="match status" value="1"/>
</dbReference>
<protein>
    <recommendedName>
        <fullName evidence="1">Dinitrogenase iron-molybdenum cofactor biosynthesis domain-containing protein</fullName>
    </recommendedName>
</protein>
<name>A0A1W1EA35_9ZZZZ</name>
<accession>A0A1W1EA35</accession>
<organism evidence="2">
    <name type="scientific">hydrothermal vent metagenome</name>
    <dbReference type="NCBI Taxonomy" id="652676"/>
    <lineage>
        <taxon>unclassified sequences</taxon>
        <taxon>metagenomes</taxon>
        <taxon>ecological metagenomes</taxon>
    </lineage>
</organism>
<dbReference type="Gene3D" id="3.30.420.130">
    <property type="entry name" value="Dinitrogenase iron-molybdenum cofactor biosynthesis domain"/>
    <property type="match status" value="1"/>
</dbReference>
<gene>
    <name evidence="2" type="ORF">MNB_SV-4-410</name>
</gene>
<sequence length="124" mass="14004">MKIAIPVKMNRENSALSPLFGKAKWIVFVQDAKVDIQPNHTHGGGALVAWLKEEGVDTIIFQEMGRTPYQKIKSAENITLFHAGNERILLDEALEKFKDNQLPLVDDTNIDKIIAHHEGKHKHT</sequence>
<dbReference type="EMBL" id="FPIB01000024">
    <property type="protein sequence ID" value="SFV90833.1"/>
    <property type="molecule type" value="Genomic_DNA"/>
</dbReference>
<proteinExistence type="predicted"/>
<dbReference type="Pfam" id="PF02579">
    <property type="entry name" value="Nitro_FeMo-Co"/>
    <property type="match status" value="1"/>
</dbReference>
<dbReference type="InterPro" id="IPR003731">
    <property type="entry name" value="Di-Nase_FeMo-co_biosynth"/>
</dbReference>
<reference evidence="2" key="1">
    <citation type="submission" date="2016-10" db="EMBL/GenBank/DDBJ databases">
        <authorList>
            <person name="de Groot N.N."/>
        </authorList>
    </citation>
    <scope>NUCLEOTIDE SEQUENCE</scope>
</reference>
<evidence type="ECO:0000313" key="2">
    <source>
        <dbReference type="EMBL" id="SFV90833.1"/>
    </source>
</evidence>
<evidence type="ECO:0000259" key="1">
    <source>
        <dbReference type="Pfam" id="PF02579"/>
    </source>
</evidence>
<feature type="domain" description="Dinitrogenase iron-molybdenum cofactor biosynthesis" evidence="1">
    <location>
        <begin position="13"/>
        <end position="98"/>
    </location>
</feature>